<dbReference type="InterPro" id="IPR029046">
    <property type="entry name" value="LolA/LolB/LppX"/>
</dbReference>
<dbReference type="EMBL" id="SOAG01000035">
    <property type="protein sequence ID" value="TDS51641.1"/>
    <property type="molecule type" value="Genomic_DNA"/>
</dbReference>
<dbReference type="SUPFAM" id="SSF89392">
    <property type="entry name" value="Prokaryotic lipoproteins and lipoprotein localization factors"/>
    <property type="match status" value="1"/>
</dbReference>
<evidence type="ECO:0000313" key="3">
    <source>
        <dbReference type="Proteomes" id="UP000295215"/>
    </source>
</evidence>
<keyword evidence="3" id="KW-1185">Reference proteome</keyword>
<name>A0A4R7ERT7_9FLAO</name>
<dbReference type="AlphaFoldDB" id="A0A4R7ERT7"/>
<dbReference type="Proteomes" id="UP000295215">
    <property type="component" value="Unassembled WGS sequence"/>
</dbReference>
<comment type="caution">
    <text evidence="2">The sequence shown here is derived from an EMBL/GenBank/DDBJ whole genome shotgun (WGS) entry which is preliminary data.</text>
</comment>
<accession>A0A4R7ERT7</accession>
<dbReference type="Pfam" id="PF14125">
    <property type="entry name" value="DUF4292"/>
    <property type="match status" value="1"/>
</dbReference>
<organism evidence="2 3">
    <name type="scientific">Myroides indicus</name>
    <dbReference type="NCBI Taxonomy" id="1323422"/>
    <lineage>
        <taxon>Bacteria</taxon>
        <taxon>Pseudomonadati</taxon>
        <taxon>Bacteroidota</taxon>
        <taxon>Flavobacteriia</taxon>
        <taxon>Flavobacteriales</taxon>
        <taxon>Flavobacteriaceae</taxon>
        <taxon>Myroides</taxon>
    </lineage>
</organism>
<protein>
    <submittedName>
        <fullName evidence="2">Uncharacterized protein DUF4292</fullName>
    </submittedName>
</protein>
<dbReference type="Gene3D" id="2.50.20.10">
    <property type="entry name" value="Lipoprotein localisation LolA/LolB/LppX"/>
    <property type="match status" value="1"/>
</dbReference>
<keyword evidence="1" id="KW-0732">Signal</keyword>
<evidence type="ECO:0000256" key="1">
    <source>
        <dbReference type="ARBA" id="ARBA00022729"/>
    </source>
</evidence>
<evidence type="ECO:0000313" key="2">
    <source>
        <dbReference type="EMBL" id="TDS51641.1"/>
    </source>
</evidence>
<proteinExistence type="predicted"/>
<sequence>MKRIFFTYIRERIYKDVCVVMKKILLILSCALILIGCKKNKEGFLLGEASATENKTALIILNEHVKNVQPFETSIIRGNVTYETDKDNLKASMDIMIQKDEKILINIRYLGFPVAKALIMPDSVQYYDVKGVYFDGDFSILSNLLGTDIDFNRFQNLLMGQVLDSSTNQNMEASLEEGLHKLINASEEDLQSSYYFEDKSALLKKEEISQKSTNRSVTISYPNYQKIGKYVVPTEINIKAEQEKSINLNLQYNKVTFDTDLNIHYKVPEGYKRINLK</sequence>
<reference evidence="2 3" key="1">
    <citation type="submission" date="2019-03" db="EMBL/GenBank/DDBJ databases">
        <title>Genomic Encyclopedia of Archaeal and Bacterial Type Strains, Phase II (KMG-II): from individual species to whole genera.</title>
        <authorList>
            <person name="Goeker M."/>
        </authorList>
    </citation>
    <scope>NUCLEOTIDE SEQUENCE [LARGE SCALE GENOMIC DNA]</scope>
    <source>
        <strain evidence="2 3">DSM 28213</strain>
    </source>
</reference>
<dbReference type="InterPro" id="IPR025634">
    <property type="entry name" value="DUF4292"/>
</dbReference>
<gene>
    <name evidence="2" type="ORF">C8P70_1355</name>
</gene>